<keyword evidence="4 6" id="KW-1133">Transmembrane helix</keyword>
<evidence type="ECO:0000256" key="3">
    <source>
        <dbReference type="ARBA" id="ARBA00022692"/>
    </source>
</evidence>
<name>A0A830F9Z0_9EURY</name>
<evidence type="ECO:0000313" key="7">
    <source>
        <dbReference type="EMBL" id="GGL25588.1"/>
    </source>
</evidence>
<comment type="caution">
    <text evidence="7">The sequence shown here is derived from an EMBL/GenBank/DDBJ whole genome shotgun (WGS) entry which is preliminary data.</text>
</comment>
<feature type="transmembrane region" description="Helical" evidence="6">
    <location>
        <begin position="168"/>
        <end position="186"/>
    </location>
</feature>
<evidence type="ECO:0000256" key="1">
    <source>
        <dbReference type="ARBA" id="ARBA00004141"/>
    </source>
</evidence>
<dbReference type="Pfam" id="PF01940">
    <property type="entry name" value="DUF92"/>
    <property type="match status" value="1"/>
</dbReference>
<feature type="transmembrane region" description="Helical" evidence="6">
    <location>
        <begin position="192"/>
        <end position="209"/>
    </location>
</feature>
<feature type="transmembrane region" description="Helical" evidence="6">
    <location>
        <begin position="409"/>
        <end position="430"/>
    </location>
</feature>
<feature type="transmembrane region" description="Helical" evidence="6">
    <location>
        <begin position="275"/>
        <end position="292"/>
    </location>
</feature>
<keyword evidence="8" id="KW-1185">Reference proteome</keyword>
<keyword evidence="5 6" id="KW-0472">Membrane</keyword>
<dbReference type="OrthoDB" id="28948at2157"/>
<evidence type="ECO:0000256" key="4">
    <source>
        <dbReference type="ARBA" id="ARBA00022989"/>
    </source>
</evidence>
<feature type="transmembrane region" description="Helical" evidence="6">
    <location>
        <begin position="62"/>
        <end position="78"/>
    </location>
</feature>
<comment type="similarity">
    <text evidence="2">Belongs to the TMEM19 family.</text>
</comment>
<dbReference type="AlphaFoldDB" id="A0A830F9Z0"/>
<evidence type="ECO:0000313" key="8">
    <source>
        <dbReference type="Proteomes" id="UP000628840"/>
    </source>
</evidence>
<dbReference type="EMBL" id="BMPF01000001">
    <property type="protein sequence ID" value="GGL25588.1"/>
    <property type="molecule type" value="Genomic_DNA"/>
</dbReference>
<dbReference type="InterPro" id="IPR002794">
    <property type="entry name" value="DUF92_TMEM19"/>
</dbReference>
<keyword evidence="3 6" id="KW-0812">Transmembrane</keyword>
<feature type="transmembrane region" description="Helical" evidence="6">
    <location>
        <begin position="221"/>
        <end position="245"/>
    </location>
</feature>
<evidence type="ECO:0000256" key="5">
    <source>
        <dbReference type="ARBA" id="ARBA00023136"/>
    </source>
</evidence>
<protein>
    <recommendedName>
        <fullName evidence="9">TIGR00297 family protein</fullName>
    </recommendedName>
</protein>
<dbReference type="PANTHER" id="PTHR13353">
    <property type="entry name" value="TRANSMEMBRANE PROTEIN 19"/>
    <property type="match status" value="1"/>
</dbReference>
<evidence type="ECO:0000256" key="2">
    <source>
        <dbReference type="ARBA" id="ARBA00009012"/>
    </source>
</evidence>
<sequence>MTLPLRRAAAYALVSTLALAAPLLGRFTAAPFVVVAAFAFVVTDGPAFRLFAYPWDDVQDRLWTLLGFALAATGLGVLVPAFDLPVGVFAAAVLAVGYGDFGRRFALEYVERAVAGSVGFVVFAFAGTFLGQVVVAAAVTPAMAFIAASASLLAALMREVFTERDYPYVVLTVALLCWLFTALAVSPSWARIGVALVLTVVFGGLSYGLGAASVTGMLTGVFLGVLAVVLGGYGWFAVLVTFFGVGGLSTKFRYEEKTDIGVAEENEGARGSGNVLGNSLAALFALLGYTASPMLDVHAGVFVFAFAGSVATALADTLSSEIGTLYGPPRLLTTFEEVPPGTDGAVTWQGELAGVLGAALIAALAFALLGLSALGALLVVAGGVVGMTVDSVAGATIEGRGVGNQTVNFLATLGGALASGLLALAVGLAAL</sequence>
<proteinExistence type="inferred from homology"/>
<accession>A0A830F9Z0</accession>
<reference evidence="7 8" key="1">
    <citation type="journal article" date="2019" name="Int. J. Syst. Evol. Microbiol.">
        <title>The Global Catalogue of Microorganisms (GCM) 10K type strain sequencing project: providing services to taxonomists for standard genome sequencing and annotation.</title>
        <authorList>
            <consortium name="The Broad Institute Genomics Platform"/>
            <consortium name="The Broad Institute Genome Sequencing Center for Infectious Disease"/>
            <person name="Wu L."/>
            <person name="Ma J."/>
        </authorList>
    </citation>
    <scope>NUCLEOTIDE SEQUENCE [LARGE SCALE GENOMIC DNA]</scope>
    <source>
        <strain evidence="7 8">JCM 19585</strain>
    </source>
</reference>
<dbReference type="Proteomes" id="UP000628840">
    <property type="component" value="Unassembled WGS sequence"/>
</dbReference>
<gene>
    <name evidence="7" type="ORF">GCM10009037_06490</name>
</gene>
<dbReference type="GO" id="GO:0016020">
    <property type="term" value="C:membrane"/>
    <property type="evidence" value="ECO:0007669"/>
    <property type="project" value="UniProtKB-SubCell"/>
</dbReference>
<feature type="transmembrane region" description="Helical" evidence="6">
    <location>
        <begin position="113"/>
        <end position="130"/>
    </location>
</feature>
<comment type="subcellular location">
    <subcellularLocation>
        <location evidence="1">Membrane</location>
        <topology evidence="1">Multi-pass membrane protein</topology>
    </subcellularLocation>
</comment>
<evidence type="ECO:0008006" key="9">
    <source>
        <dbReference type="Google" id="ProtNLM"/>
    </source>
</evidence>
<feature type="transmembrane region" description="Helical" evidence="6">
    <location>
        <begin position="30"/>
        <end position="50"/>
    </location>
</feature>
<feature type="transmembrane region" description="Helical" evidence="6">
    <location>
        <begin position="299"/>
        <end position="318"/>
    </location>
</feature>
<dbReference type="RefSeq" id="WP_188878787.1">
    <property type="nucleotide sequence ID" value="NZ_BMPF01000001.1"/>
</dbReference>
<feature type="transmembrane region" description="Helical" evidence="6">
    <location>
        <begin position="136"/>
        <end position="156"/>
    </location>
</feature>
<organism evidence="7 8">
    <name type="scientific">Halarchaeum grantii</name>
    <dbReference type="NCBI Taxonomy" id="1193105"/>
    <lineage>
        <taxon>Archaea</taxon>
        <taxon>Methanobacteriati</taxon>
        <taxon>Methanobacteriota</taxon>
        <taxon>Stenosarchaea group</taxon>
        <taxon>Halobacteria</taxon>
        <taxon>Halobacteriales</taxon>
        <taxon>Halobacteriaceae</taxon>
    </lineage>
</organism>
<dbReference type="PANTHER" id="PTHR13353:SF5">
    <property type="entry name" value="TRANSMEMBRANE PROTEIN 19"/>
    <property type="match status" value="1"/>
</dbReference>
<evidence type="ECO:0000256" key="6">
    <source>
        <dbReference type="SAM" id="Phobius"/>
    </source>
</evidence>